<feature type="region of interest" description="Disordered" evidence="1">
    <location>
        <begin position="353"/>
        <end position="498"/>
    </location>
</feature>
<feature type="compositionally biased region" description="Basic and acidic residues" evidence="1">
    <location>
        <begin position="472"/>
        <end position="487"/>
    </location>
</feature>
<evidence type="ECO:0000313" key="3">
    <source>
        <dbReference type="Proteomes" id="UP000664203"/>
    </source>
</evidence>
<sequence>MSSNRSAQASETPFNICDYVNFDFNFEAPRQSIVVASETSMPESVQSISFDDPYAGAVDEVDTDFTGLFQLPDGSNALGHGVIATPAHSEGCSNPIISEAPIVAAASLDSFPAFEQMSEDFVYSDAFRTPADNGAKSGDVITMSPVSGDLGMTDTFQTIIDTDASLDNLAVSRRTAFTHGIDPAALKIPRSPLRWVPTLMQAKANPQSPTSSQLIRGPSRLVPLTPGPSRWVPASPELQQYLNAVYAKEIISYYGSPDTKPVLYIPVEQQFGSPLSEDSISPKTVPPQHMSPQTSRPRPEILQIDQSLLQRNGTLHSQQRLSNRMYSQTSPITDEGAQKAEDLASAPFKKRALDANESDSEPAPKRNKTPQAGPEPTVAKDDDSDDDDDEPVMRRTRTARLSPQPAIAKDEEPNDEADFGSKNDAKAETYDSDASGLSSAPQSPIPPPTPVPQKGSSTLPPRHSVIKKIRNLRYEEQQESRQRDQPRHTLKHRRINKPSIKGKWQRLLEEIQDTEGFAEVQGHEIEGSVKRDFVSTRPVRKGARKNYVGQE</sequence>
<name>A0A8H3G987_9LECA</name>
<dbReference type="AlphaFoldDB" id="A0A8H3G987"/>
<keyword evidence="3" id="KW-1185">Reference proteome</keyword>
<gene>
    <name evidence="2" type="ORF">ALECFALPRED_006381</name>
</gene>
<feature type="region of interest" description="Disordered" evidence="1">
    <location>
        <begin position="315"/>
        <end position="340"/>
    </location>
</feature>
<feature type="region of interest" description="Disordered" evidence="1">
    <location>
        <begin position="274"/>
        <end position="298"/>
    </location>
</feature>
<dbReference type="OrthoDB" id="5387111at2759"/>
<proteinExistence type="predicted"/>
<comment type="caution">
    <text evidence="2">The sequence shown here is derived from an EMBL/GenBank/DDBJ whole genome shotgun (WGS) entry which is preliminary data.</text>
</comment>
<reference evidence="2" key="1">
    <citation type="submission" date="2021-03" db="EMBL/GenBank/DDBJ databases">
        <authorList>
            <person name="Tagirdzhanova G."/>
        </authorList>
    </citation>
    <scope>NUCLEOTIDE SEQUENCE</scope>
</reference>
<evidence type="ECO:0000313" key="2">
    <source>
        <dbReference type="EMBL" id="CAF9935413.1"/>
    </source>
</evidence>
<organism evidence="2 3">
    <name type="scientific">Alectoria fallacina</name>
    <dbReference type="NCBI Taxonomy" id="1903189"/>
    <lineage>
        <taxon>Eukaryota</taxon>
        <taxon>Fungi</taxon>
        <taxon>Dikarya</taxon>
        <taxon>Ascomycota</taxon>
        <taxon>Pezizomycotina</taxon>
        <taxon>Lecanoromycetes</taxon>
        <taxon>OSLEUM clade</taxon>
        <taxon>Lecanoromycetidae</taxon>
        <taxon>Lecanorales</taxon>
        <taxon>Lecanorineae</taxon>
        <taxon>Parmeliaceae</taxon>
        <taxon>Alectoria</taxon>
    </lineage>
</organism>
<accession>A0A8H3G987</accession>
<dbReference type="EMBL" id="CAJPDR010000406">
    <property type="protein sequence ID" value="CAF9935413.1"/>
    <property type="molecule type" value="Genomic_DNA"/>
</dbReference>
<feature type="compositionally biased region" description="Basic and acidic residues" evidence="1">
    <location>
        <begin position="419"/>
        <end position="429"/>
    </location>
</feature>
<protein>
    <submittedName>
        <fullName evidence="2">Uncharacterized protein</fullName>
    </submittedName>
</protein>
<dbReference type="Proteomes" id="UP000664203">
    <property type="component" value="Unassembled WGS sequence"/>
</dbReference>
<feature type="compositionally biased region" description="Polar residues" evidence="1">
    <location>
        <begin position="315"/>
        <end position="332"/>
    </location>
</feature>
<evidence type="ECO:0000256" key="1">
    <source>
        <dbReference type="SAM" id="MobiDB-lite"/>
    </source>
</evidence>